<comment type="caution">
    <text evidence="1">The sequence shown here is derived from an EMBL/GenBank/DDBJ whole genome shotgun (WGS) entry which is preliminary data.</text>
</comment>
<dbReference type="RefSeq" id="WP_375556768.1">
    <property type="nucleotide sequence ID" value="NZ_JBBVGT010000002.1"/>
</dbReference>
<keyword evidence="2" id="KW-1185">Reference proteome</keyword>
<name>A0ABV5CCU2_9SPHI</name>
<proteinExistence type="predicted"/>
<sequence length="199" mass="23030">MKESVLARYLPADALPIIERWIRDAPCEFKITKGRISKYGDYRHPYQTKGHRISVNGDLNPYAFLVTTVHEFAHLKTWQEHKNKVKPHGTAWKNNFKMLMEPFLLLNCFPCDIQAAVVNYLRNPRASSSSDLELFRLLHKDSVKKKGVIALEDLPNKAIFAIASGRRFEKGDKLRKRYRCVEQGTGRVYLFNPLAEVQI</sequence>
<evidence type="ECO:0000313" key="2">
    <source>
        <dbReference type="Proteomes" id="UP001580928"/>
    </source>
</evidence>
<dbReference type="Proteomes" id="UP001580928">
    <property type="component" value="Unassembled WGS sequence"/>
</dbReference>
<reference evidence="1 2" key="1">
    <citation type="submission" date="2024-04" db="EMBL/GenBank/DDBJ databases">
        <title>Albibacterium profundi sp. nov., isolated from sediment of the Challenger Deep of Mariana Trench.</title>
        <authorList>
            <person name="Wang Y."/>
        </authorList>
    </citation>
    <scope>NUCLEOTIDE SEQUENCE [LARGE SCALE GENOMIC DNA]</scope>
    <source>
        <strain evidence="1 2">RHL897</strain>
    </source>
</reference>
<evidence type="ECO:0000313" key="1">
    <source>
        <dbReference type="EMBL" id="MFB5945225.1"/>
    </source>
</evidence>
<organism evidence="1 2">
    <name type="scientific">Albibacterium profundi</name>
    <dbReference type="NCBI Taxonomy" id="3134906"/>
    <lineage>
        <taxon>Bacteria</taxon>
        <taxon>Pseudomonadati</taxon>
        <taxon>Bacteroidota</taxon>
        <taxon>Sphingobacteriia</taxon>
        <taxon>Sphingobacteriales</taxon>
        <taxon>Sphingobacteriaceae</taxon>
        <taxon>Albibacterium</taxon>
    </lineage>
</organism>
<accession>A0ABV5CCU2</accession>
<protein>
    <submittedName>
        <fullName evidence="1">SprT domain-containing protein</fullName>
    </submittedName>
</protein>
<gene>
    <name evidence="1" type="ORF">WKR92_05220</name>
</gene>
<dbReference type="EMBL" id="JBBVGT010000002">
    <property type="protein sequence ID" value="MFB5945225.1"/>
    <property type="molecule type" value="Genomic_DNA"/>
</dbReference>